<dbReference type="InterPro" id="IPR042108">
    <property type="entry name" value="GTPase_HflX_N_sf"/>
</dbReference>
<dbReference type="PIRSF" id="PIRSF006809">
    <property type="entry name" value="GTP-binding_hflX_prd"/>
    <property type="match status" value="1"/>
</dbReference>
<proteinExistence type="inferred from homology"/>
<dbReference type="AlphaFoldDB" id="D1B9R2"/>
<evidence type="ECO:0000256" key="5">
    <source>
        <dbReference type="HAMAP-Rule" id="MF_00900"/>
    </source>
</evidence>
<comment type="subunit">
    <text evidence="5">Monomer. Associates with the 50S ribosomal subunit.</text>
</comment>
<feature type="binding site" evidence="6">
    <location>
        <begin position="222"/>
        <end position="226"/>
    </location>
    <ligand>
        <name>GTP</name>
        <dbReference type="ChEBI" id="CHEBI:37565"/>
    </ligand>
</feature>
<evidence type="ECO:0000313" key="11">
    <source>
        <dbReference type="Proteomes" id="UP000002030"/>
    </source>
</evidence>
<protein>
    <recommendedName>
        <fullName evidence="5">GTPase HflX</fullName>
    </recommendedName>
    <alternativeName>
        <fullName evidence="5">GTP-binding protein HflX</fullName>
    </alternativeName>
</protein>
<dbReference type="InterPro" id="IPR025121">
    <property type="entry name" value="GTPase_HflX_N"/>
</dbReference>
<comment type="cofactor">
    <cofactor evidence="7">
        <name>Mg(2+)</name>
        <dbReference type="ChEBI" id="CHEBI:18420"/>
    </cofactor>
</comment>
<dbReference type="Gene3D" id="3.40.50.11060">
    <property type="entry name" value="GTPase HflX, N-terminal domain"/>
    <property type="match status" value="1"/>
</dbReference>
<dbReference type="KEGG" id="tai:Taci_0782"/>
<dbReference type="InterPro" id="IPR030394">
    <property type="entry name" value="G_HFLX_dom"/>
</dbReference>
<feature type="binding site" evidence="7">
    <location>
        <position position="224"/>
    </location>
    <ligand>
        <name>Mg(2+)</name>
        <dbReference type="ChEBI" id="CHEBI:18420"/>
    </ligand>
</feature>
<dbReference type="Pfam" id="PF16360">
    <property type="entry name" value="GTP-bdg_M"/>
    <property type="match status" value="1"/>
</dbReference>
<keyword evidence="8" id="KW-0175">Coiled coil</keyword>
<dbReference type="PANTHER" id="PTHR10229:SF0">
    <property type="entry name" value="GTP-BINDING PROTEIN 6-RELATED"/>
    <property type="match status" value="1"/>
</dbReference>
<dbReference type="GO" id="GO:0005737">
    <property type="term" value="C:cytoplasm"/>
    <property type="evidence" value="ECO:0007669"/>
    <property type="project" value="UniProtKB-SubCell"/>
</dbReference>
<keyword evidence="5" id="KW-0963">Cytoplasm</keyword>
<evidence type="ECO:0000313" key="10">
    <source>
        <dbReference type="EMBL" id="ACZ19015.1"/>
    </source>
</evidence>
<dbReference type="Pfam" id="PF01926">
    <property type="entry name" value="MMR_HSR1"/>
    <property type="match status" value="1"/>
</dbReference>
<dbReference type="GO" id="GO:0043022">
    <property type="term" value="F:ribosome binding"/>
    <property type="evidence" value="ECO:0007669"/>
    <property type="project" value="TreeGrafter"/>
</dbReference>
<dbReference type="GO" id="GO:0046872">
    <property type="term" value="F:metal ion binding"/>
    <property type="evidence" value="ECO:0007669"/>
    <property type="project" value="UniProtKB-KW"/>
</dbReference>
<dbReference type="GO" id="GO:0005525">
    <property type="term" value="F:GTP binding"/>
    <property type="evidence" value="ECO:0007669"/>
    <property type="project" value="UniProtKB-UniRule"/>
</dbReference>
<evidence type="ECO:0000256" key="3">
    <source>
        <dbReference type="ARBA" id="ARBA00022842"/>
    </source>
</evidence>
<dbReference type="InterPro" id="IPR016496">
    <property type="entry name" value="GTPase_HflX"/>
</dbReference>
<comment type="subcellular location">
    <subcellularLocation>
        <location evidence="5">Cytoplasm</location>
    </subcellularLocation>
    <text evidence="5">May associate with membranes.</text>
</comment>
<name>D1B9R2_THEAS</name>
<dbReference type="HAMAP" id="MF_00900">
    <property type="entry name" value="GTPase_HflX"/>
    <property type="match status" value="1"/>
</dbReference>
<dbReference type="STRING" id="525903.Taci_0782"/>
<keyword evidence="1 7" id="KW-0479">Metal-binding</keyword>
<evidence type="ECO:0000256" key="2">
    <source>
        <dbReference type="ARBA" id="ARBA00022741"/>
    </source>
</evidence>
<accession>D1B9R2</accession>
<evidence type="ECO:0000256" key="1">
    <source>
        <dbReference type="ARBA" id="ARBA00022723"/>
    </source>
</evidence>
<dbReference type="Proteomes" id="UP000002030">
    <property type="component" value="Chromosome"/>
</dbReference>
<dbReference type="PANTHER" id="PTHR10229">
    <property type="entry name" value="GTP-BINDING PROTEIN HFLX"/>
    <property type="match status" value="1"/>
</dbReference>
<dbReference type="NCBIfam" id="TIGR03156">
    <property type="entry name" value="GTP_HflX"/>
    <property type="match status" value="1"/>
</dbReference>
<feature type="binding site" evidence="6">
    <location>
        <begin position="244"/>
        <end position="247"/>
    </location>
    <ligand>
        <name>GTP</name>
        <dbReference type="ChEBI" id="CHEBI:37565"/>
    </ligand>
</feature>
<dbReference type="OrthoDB" id="9812272at2"/>
<dbReference type="Pfam" id="PF13167">
    <property type="entry name" value="GTP-bdg_N"/>
    <property type="match status" value="1"/>
</dbReference>
<dbReference type="eggNOG" id="COG2262">
    <property type="taxonomic scope" value="Bacteria"/>
</dbReference>
<dbReference type="SUPFAM" id="SSF52540">
    <property type="entry name" value="P-loop containing nucleoside triphosphate hydrolases"/>
    <property type="match status" value="1"/>
</dbReference>
<keyword evidence="3 7" id="KW-0460">Magnesium</keyword>
<dbReference type="RefSeq" id="WP_012869530.1">
    <property type="nucleotide sequence ID" value="NC_013522.1"/>
</dbReference>
<evidence type="ECO:0000256" key="6">
    <source>
        <dbReference type="PIRSR" id="PIRSR006809-1"/>
    </source>
</evidence>
<dbReference type="InterPro" id="IPR032305">
    <property type="entry name" value="GTP-bd_M"/>
</dbReference>
<feature type="binding site" evidence="6">
    <location>
        <begin position="310"/>
        <end position="313"/>
    </location>
    <ligand>
        <name>GTP</name>
        <dbReference type="ChEBI" id="CHEBI:37565"/>
    </ligand>
</feature>
<feature type="domain" description="Hflx-type G" evidence="9">
    <location>
        <begin position="190"/>
        <end position="357"/>
    </location>
</feature>
<feature type="binding site" evidence="6">
    <location>
        <begin position="196"/>
        <end position="203"/>
    </location>
    <ligand>
        <name>GTP</name>
        <dbReference type="ChEBI" id="CHEBI:37565"/>
    </ligand>
</feature>
<dbReference type="InterPro" id="IPR006073">
    <property type="entry name" value="GTP-bd"/>
</dbReference>
<evidence type="ECO:0000259" key="9">
    <source>
        <dbReference type="PROSITE" id="PS51705"/>
    </source>
</evidence>
<dbReference type="CDD" id="cd01878">
    <property type="entry name" value="HflX"/>
    <property type="match status" value="1"/>
</dbReference>
<dbReference type="Gene3D" id="6.10.250.2860">
    <property type="match status" value="1"/>
</dbReference>
<dbReference type="EnsemblBacteria" id="ACZ19015">
    <property type="protein sequence ID" value="ACZ19015"/>
    <property type="gene ID" value="Taci_0782"/>
</dbReference>
<comment type="similarity">
    <text evidence="5">Belongs to the TRAFAC class OBG-HflX-like GTPase superfamily. HflX GTPase family.</text>
</comment>
<feature type="binding site" evidence="7">
    <location>
        <position position="203"/>
    </location>
    <ligand>
        <name>Mg(2+)</name>
        <dbReference type="ChEBI" id="CHEBI:18420"/>
    </ligand>
</feature>
<evidence type="ECO:0000256" key="8">
    <source>
        <dbReference type="SAM" id="Coils"/>
    </source>
</evidence>
<dbReference type="InterPro" id="IPR027417">
    <property type="entry name" value="P-loop_NTPase"/>
</dbReference>
<comment type="function">
    <text evidence="5">GTPase that associates with the 50S ribosomal subunit and may have a role during protein synthesis or ribosome biogenesis.</text>
</comment>
<reference evidence="10 11" key="1">
    <citation type="journal article" date="2009" name="Stand. Genomic Sci.">
        <title>Complete genome sequence of Thermanaerovibrio acidaminovorans type strain (Su883).</title>
        <authorList>
            <person name="Chovatia M."/>
            <person name="Sikorski J."/>
            <person name="Schroder M."/>
            <person name="Lapidus A."/>
            <person name="Nolan M."/>
            <person name="Tice H."/>
            <person name="Glavina Del Rio T."/>
            <person name="Copeland A."/>
            <person name="Cheng J.F."/>
            <person name="Lucas S."/>
            <person name="Chen F."/>
            <person name="Bruce D."/>
            <person name="Goodwin L."/>
            <person name="Pitluck S."/>
            <person name="Ivanova N."/>
            <person name="Mavromatis K."/>
            <person name="Ovchinnikova G."/>
            <person name="Pati A."/>
            <person name="Chen A."/>
            <person name="Palaniappan K."/>
            <person name="Land M."/>
            <person name="Hauser L."/>
            <person name="Chang Y.J."/>
            <person name="Jeffries C.D."/>
            <person name="Chain P."/>
            <person name="Saunders E."/>
            <person name="Detter J.C."/>
            <person name="Brettin T."/>
            <person name="Rohde M."/>
            <person name="Goker M."/>
            <person name="Spring S."/>
            <person name="Bristow J."/>
            <person name="Markowitz V."/>
            <person name="Hugenholtz P."/>
            <person name="Kyrpides N.C."/>
            <person name="Klenk H.P."/>
            <person name="Eisen J.A."/>
        </authorList>
    </citation>
    <scope>NUCLEOTIDE SEQUENCE [LARGE SCALE GENOMIC DNA]</scope>
    <source>
        <strain evidence="11">ATCC 49978 / DSM 6589 / Su883</strain>
    </source>
</reference>
<organism evidence="10 11">
    <name type="scientific">Thermanaerovibrio acidaminovorans (strain ATCC 49978 / DSM 6589 / Su883)</name>
    <name type="common">Selenomonas acidaminovorans</name>
    <dbReference type="NCBI Taxonomy" id="525903"/>
    <lineage>
        <taxon>Bacteria</taxon>
        <taxon>Thermotogati</taxon>
        <taxon>Synergistota</taxon>
        <taxon>Synergistia</taxon>
        <taxon>Synergistales</taxon>
        <taxon>Synergistaceae</taxon>
        <taxon>Thermanaerovibrio</taxon>
    </lineage>
</organism>
<keyword evidence="2 5" id="KW-0547">Nucleotide-binding</keyword>
<dbReference type="PATRIC" id="fig|525903.6.peg.783"/>
<dbReference type="HOGENOM" id="CLU_019597_2_2_0"/>
<keyword evidence="4 5" id="KW-0342">GTP-binding</keyword>
<keyword evidence="11" id="KW-1185">Reference proteome</keyword>
<dbReference type="Gene3D" id="3.40.50.300">
    <property type="entry name" value="P-loop containing nucleotide triphosphate hydrolases"/>
    <property type="match status" value="1"/>
</dbReference>
<dbReference type="GO" id="GO:0003924">
    <property type="term" value="F:GTPase activity"/>
    <property type="evidence" value="ECO:0007669"/>
    <property type="project" value="UniProtKB-UniRule"/>
</dbReference>
<gene>
    <name evidence="5" type="primary">hflX</name>
    <name evidence="10" type="ordered locus">Taci_0782</name>
</gene>
<feature type="coiled-coil region" evidence="8">
    <location>
        <begin position="149"/>
        <end position="183"/>
    </location>
</feature>
<dbReference type="EMBL" id="CP001818">
    <property type="protein sequence ID" value="ACZ19015.1"/>
    <property type="molecule type" value="Genomic_DNA"/>
</dbReference>
<evidence type="ECO:0000256" key="4">
    <source>
        <dbReference type="ARBA" id="ARBA00023134"/>
    </source>
</evidence>
<evidence type="ECO:0000256" key="7">
    <source>
        <dbReference type="PIRSR" id="PIRSR006809-2"/>
    </source>
</evidence>
<sequence length="357" mass="39611">MTDPGAIVLSIDPRDEASIEEVEALLSNLGYRRLKRMVQRRMRPDPASFVGAGFCEAVREEVRCGGYELVVVDGNLSPTQRRSLGEALKVEVWDRPYLIMRIFEARAVTAEAKLQVQLASLRHEIPYLKGLGLQMSRAGGGIGTRGPGETEFERHRRKLERRARSIEDKLEQLRRRRSSLRQHRRRRALKTVSLVGYTNSGKTTLLSRLSGDRGVVGKDELFATLDPLVRGVTLPDGKVVLFSDTVGFIRRLPVELVAAFRATLEEVAFADLVAVVIDGASKERWEHLKVIGDVLDQIGAGEIPRAILLNKEDLWGSSDEAFEILSEMRGTGLPVFPVSGITGQGLDSFLGWLQGSL</sequence>
<dbReference type="PROSITE" id="PS51705">
    <property type="entry name" value="G_HFLX"/>
    <property type="match status" value="1"/>
</dbReference>